<evidence type="ECO:0000313" key="2">
    <source>
        <dbReference type="EMBL" id="KAG7473023.1"/>
    </source>
</evidence>
<name>A0AAV6PMF0_SOLSE</name>
<proteinExistence type="predicted"/>
<feature type="region of interest" description="Disordered" evidence="1">
    <location>
        <begin position="26"/>
        <end position="45"/>
    </location>
</feature>
<reference evidence="2 3" key="1">
    <citation type="journal article" date="2021" name="Sci. Rep.">
        <title>Chromosome anchoring in Senegalese sole (Solea senegalensis) reveals sex-associated markers and genome rearrangements in flatfish.</title>
        <authorList>
            <person name="Guerrero-Cozar I."/>
            <person name="Gomez-Garrido J."/>
            <person name="Berbel C."/>
            <person name="Martinez-Blanch J.F."/>
            <person name="Alioto T."/>
            <person name="Claros M.G."/>
            <person name="Gagnaire P.A."/>
            <person name="Manchado M."/>
        </authorList>
    </citation>
    <scope>NUCLEOTIDE SEQUENCE [LARGE SCALE GENOMIC DNA]</scope>
    <source>
        <strain evidence="2">Sse05_10M</strain>
    </source>
</reference>
<sequence>MRFHSCRIYGLFLQWDLSRDNDLQPQHEREARARARGSMRTTTGPRFAQIAAELSHNREEEEEEEEEDTRRLKKW</sequence>
<feature type="region of interest" description="Disordered" evidence="1">
    <location>
        <begin position="53"/>
        <end position="75"/>
    </location>
</feature>
<evidence type="ECO:0000256" key="1">
    <source>
        <dbReference type="SAM" id="MobiDB-lite"/>
    </source>
</evidence>
<protein>
    <submittedName>
        <fullName evidence="2">Uncharacterized protein</fullName>
    </submittedName>
</protein>
<dbReference type="EMBL" id="JAGKHQ010000087">
    <property type="protein sequence ID" value="KAG7473023.1"/>
    <property type="molecule type" value="Genomic_DNA"/>
</dbReference>
<dbReference type="Proteomes" id="UP000693946">
    <property type="component" value="Unassembled WGS sequence"/>
</dbReference>
<comment type="caution">
    <text evidence="2">The sequence shown here is derived from an EMBL/GenBank/DDBJ whole genome shotgun (WGS) entry which is preliminary data.</text>
</comment>
<evidence type="ECO:0000313" key="3">
    <source>
        <dbReference type="Proteomes" id="UP000693946"/>
    </source>
</evidence>
<gene>
    <name evidence="2" type="ORF">JOB18_035369</name>
</gene>
<keyword evidence="3" id="KW-1185">Reference proteome</keyword>
<organism evidence="2 3">
    <name type="scientific">Solea senegalensis</name>
    <name type="common">Senegalese sole</name>
    <dbReference type="NCBI Taxonomy" id="28829"/>
    <lineage>
        <taxon>Eukaryota</taxon>
        <taxon>Metazoa</taxon>
        <taxon>Chordata</taxon>
        <taxon>Craniata</taxon>
        <taxon>Vertebrata</taxon>
        <taxon>Euteleostomi</taxon>
        <taxon>Actinopterygii</taxon>
        <taxon>Neopterygii</taxon>
        <taxon>Teleostei</taxon>
        <taxon>Neoteleostei</taxon>
        <taxon>Acanthomorphata</taxon>
        <taxon>Carangaria</taxon>
        <taxon>Pleuronectiformes</taxon>
        <taxon>Pleuronectoidei</taxon>
        <taxon>Soleidae</taxon>
        <taxon>Solea</taxon>
    </lineage>
</organism>
<accession>A0AAV6PMF0</accession>
<dbReference type="AlphaFoldDB" id="A0AAV6PMF0"/>